<protein>
    <recommendedName>
        <fullName evidence="1">PPC domain-containing protein</fullName>
    </recommendedName>
</protein>
<organism evidence="2 3">
    <name type="scientific">Tistlia consotensis USBA 355</name>
    <dbReference type="NCBI Taxonomy" id="560819"/>
    <lineage>
        <taxon>Bacteria</taxon>
        <taxon>Pseudomonadati</taxon>
        <taxon>Pseudomonadota</taxon>
        <taxon>Alphaproteobacteria</taxon>
        <taxon>Rhodospirillales</taxon>
        <taxon>Rhodovibrionaceae</taxon>
        <taxon>Tistlia</taxon>
    </lineage>
</organism>
<name>A0A1Y6CKB0_9PROT</name>
<dbReference type="PANTHER" id="PTHR34988:SF1">
    <property type="entry name" value="DNA-BINDING PROTEIN"/>
    <property type="match status" value="1"/>
</dbReference>
<dbReference type="AlphaFoldDB" id="A0A1Y6CKB0"/>
<dbReference type="Pfam" id="PF03479">
    <property type="entry name" value="PCC"/>
    <property type="match status" value="1"/>
</dbReference>
<dbReference type="InterPro" id="IPR005175">
    <property type="entry name" value="PPC_dom"/>
</dbReference>
<reference evidence="2 3" key="1">
    <citation type="submission" date="2017-04" db="EMBL/GenBank/DDBJ databases">
        <authorList>
            <person name="Afonso C.L."/>
            <person name="Miller P.J."/>
            <person name="Scott M.A."/>
            <person name="Spackman E."/>
            <person name="Goraichik I."/>
            <person name="Dimitrov K.M."/>
            <person name="Suarez D.L."/>
            <person name="Swayne D.E."/>
        </authorList>
    </citation>
    <scope>NUCLEOTIDE SEQUENCE [LARGE SCALE GENOMIC DNA]</scope>
    <source>
        <strain evidence="2 3">USBA 355</strain>
    </source>
</reference>
<feature type="domain" description="PPC" evidence="1">
    <location>
        <begin position="8"/>
        <end position="143"/>
    </location>
</feature>
<dbReference type="InterPro" id="IPR025707">
    <property type="entry name" value="DNA_bp_PD1"/>
</dbReference>
<gene>
    <name evidence="2" type="ORF">SAMN05428998_13121</name>
</gene>
<dbReference type="SUPFAM" id="SSF117856">
    <property type="entry name" value="AF0104/ALDC/Ptd012-like"/>
    <property type="match status" value="1"/>
</dbReference>
<evidence type="ECO:0000259" key="1">
    <source>
        <dbReference type="PROSITE" id="PS51742"/>
    </source>
</evidence>
<dbReference type="PANTHER" id="PTHR34988">
    <property type="entry name" value="PROTEIN, PUTATIVE-RELATED"/>
    <property type="match status" value="1"/>
</dbReference>
<dbReference type="STRING" id="560819.SAMN05428998_13121"/>
<keyword evidence="3" id="KW-1185">Reference proteome</keyword>
<evidence type="ECO:0000313" key="3">
    <source>
        <dbReference type="Proteomes" id="UP000192917"/>
    </source>
</evidence>
<dbReference type="Proteomes" id="UP000192917">
    <property type="component" value="Unassembled WGS sequence"/>
</dbReference>
<sequence>MKIRQLNGGPERSFAVVLDSGEEAVSSLLSFARDHQVEAGRLTALGAFRQVTLGWFDLARKDYRRIRIDEQVELLSMVGDFATAEGEIRFHGHVVVGKSDGTAHGGHLLEAAVRPTLEVMVVDSPDHLRREPDRQTGLALLSV</sequence>
<dbReference type="PROSITE" id="PS51742">
    <property type="entry name" value="PPC"/>
    <property type="match status" value="1"/>
</dbReference>
<dbReference type="PIRSF" id="PIRSF016702">
    <property type="entry name" value="DNA_bp_PD1"/>
    <property type="match status" value="1"/>
</dbReference>
<dbReference type="EMBL" id="FWZX01000031">
    <property type="protein sequence ID" value="SMF72446.1"/>
    <property type="molecule type" value="Genomic_DNA"/>
</dbReference>
<dbReference type="RefSeq" id="WP_085125676.1">
    <property type="nucleotide sequence ID" value="NZ_FWZX01000031.1"/>
</dbReference>
<evidence type="ECO:0000313" key="2">
    <source>
        <dbReference type="EMBL" id="SMF72446.1"/>
    </source>
</evidence>
<dbReference type="Gene3D" id="3.30.1330.80">
    <property type="entry name" value="Hypothetical protein, similar to alpha- acetolactate decarboxylase, domain 2"/>
    <property type="match status" value="1"/>
</dbReference>
<proteinExistence type="predicted"/>
<dbReference type="CDD" id="cd11378">
    <property type="entry name" value="DUF296"/>
    <property type="match status" value="1"/>
</dbReference>
<accession>A0A1Y6CKB0</accession>